<evidence type="ECO:0000259" key="7">
    <source>
        <dbReference type="Pfam" id="PF03918"/>
    </source>
</evidence>
<comment type="similarity">
    <text evidence="1 5">Belongs to the CcmH/CycL/Ccl2/NrfF family.</text>
</comment>
<keyword evidence="3 5" id="KW-0479">Metal-binding</keyword>
<keyword evidence="5" id="KW-1133">Transmembrane helix</keyword>
<evidence type="ECO:0000256" key="2">
    <source>
        <dbReference type="ARBA" id="ARBA00022617"/>
    </source>
</evidence>
<dbReference type="PANTHER" id="PTHR47601:SF1">
    <property type="entry name" value="CYTOCHROME C-TYPE BIOGENESIS CCMH-LIKE MITOCHONDRIAL PROTEIN"/>
    <property type="match status" value="1"/>
</dbReference>
<keyword evidence="5" id="KW-0732">Signal</keyword>
<organism evidence="8">
    <name type="scientific">Gymnodinialimonas phycosphaerae</name>
    <dbReference type="NCBI Taxonomy" id="2841589"/>
    <lineage>
        <taxon>Bacteria</taxon>
        <taxon>Pseudomonadati</taxon>
        <taxon>Pseudomonadota</taxon>
        <taxon>Alphaproteobacteria</taxon>
        <taxon>Rhodobacterales</taxon>
        <taxon>Paracoccaceae</taxon>
        <taxon>Gymnodinialimonas</taxon>
    </lineage>
</organism>
<protein>
    <recommendedName>
        <fullName evidence="5">Cytochrome c-type biogenesis protein</fullName>
    </recommendedName>
</protein>
<dbReference type="Proteomes" id="UP000693972">
    <property type="component" value="Unassembled WGS sequence"/>
</dbReference>
<keyword evidence="5" id="KW-0812">Transmembrane</keyword>
<evidence type="ECO:0000313" key="8">
    <source>
        <dbReference type="EMBL" id="QXL88800.1"/>
    </source>
</evidence>
<gene>
    <name evidence="8" type="ORF">KUL25_04590</name>
</gene>
<keyword evidence="9" id="KW-1185">Reference proteome</keyword>
<dbReference type="InterPro" id="IPR038297">
    <property type="entry name" value="CcmH/CycL/NrfF/Ccl2_sf"/>
</dbReference>
<feature type="region of interest" description="Disordered" evidence="6">
    <location>
        <begin position="133"/>
        <end position="162"/>
    </location>
</feature>
<reference evidence="8 9" key="1">
    <citation type="submission" date="2021-07" db="EMBL/GenBank/DDBJ databases">
        <title>Karlodiniumbacter phycospheric gen. nov., sp. nov., a phycosphere bacterium isolated from karlodinium veneficum.</title>
        <authorList>
            <person name="Peng Y."/>
            <person name="Jiang L."/>
            <person name="Lee J."/>
        </authorList>
    </citation>
    <scope>NUCLEOTIDE SEQUENCE</scope>
    <source>
        <strain evidence="8 9">N5</strain>
    </source>
</reference>
<name>A0A975TWM3_9RHOB</name>
<sequence length="162" mass="17527">MRRLLLATLLAAVTLATPSLAVQPDEVLDDPVLEERARDISSGLRCLVCRNESIDESNADLARDLRLLVRERLVAGDTDAETIAYIVARYGEYVLLRPTFNGSTIALWLAGPLLLLAGVGLSLSYVRQRARAQASGEDGLSPEEQARLDSILSAEPADDPKA</sequence>
<comment type="function">
    <text evidence="5">Possible subunit of a heme lyase.</text>
</comment>
<evidence type="ECO:0000313" key="9">
    <source>
        <dbReference type="Proteomes" id="UP000693972"/>
    </source>
</evidence>
<dbReference type="GO" id="GO:0046872">
    <property type="term" value="F:metal ion binding"/>
    <property type="evidence" value="ECO:0007669"/>
    <property type="project" value="UniProtKB-KW"/>
</dbReference>
<feature type="signal peptide" evidence="5">
    <location>
        <begin position="1"/>
        <end position="21"/>
    </location>
</feature>
<feature type="chain" id="PRO_5038163942" description="Cytochrome c-type biogenesis protein" evidence="5">
    <location>
        <begin position="22"/>
        <end position="162"/>
    </location>
</feature>
<evidence type="ECO:0000256" key="5">
    <source>
        <dbReference type="RuleBase" id="RU364112"/>
    </source>
</evidence>
<dbReference type="RefSeq" id="WP_257891864.1">
    <property type="nucleotide sequence ID" value="NZ_JAIMBW010000001.1"/>
</dbReference>
<dbReference type="CDD" id="cd16378">
    <property type="entry name" value="CcmH_N"/>
    <property type="match status" value="1"/>
</dbReference>
<keyword evidence="4 5" id="KW-0408">Iron</keyword>
<keyword evidence="5" id="KW-0472">Membrane</keyword>
<feature type="transmembrane region" description="Helical" evidence="5">
    <location>
        <begin position="105"/>
        <end position="126"/>
    </location>
</feature>
<dbReference type="EMBL" id="JAIMBW010000001">
    <property type="protein sequence ID" value="MBY4892037.1"/>
    <property type="molecule type" value="Genomic_DNA"/>
</dbReference>
<dbReference type="Pfam" id="PF03918">
    <property type="entry name" value="CcmH"/>
    <property type="match status" value="1"/>
</dbReference>
<dbReference type="AlphaFoldDB" id="A0A975TWM3"/>
<dbReference type="EMBL" id="CP078073">
    <property type="protein sequence ID" value="QXL88800.1"/>
    <property type="molecule type" value="Genomic_DNA"/>
</dbReference>
<evidence type="ECO:0000256" key="6">
    <source>
        <dbReference type="SAM" id="MobiDB-lite"/>
    </source>
</evidence>
<keyword evidence="2 5" id="KW-0349">Heme</keyword>
<dbReference type="InterPro" id="IPR005616">
    <property type="entry name" value="CcmH/CycL/Ccl2/NrfF_N"/>
</dbReference>
<evidence type="ECO:0000256" key="1">
    <source>
        <dbReference type="ARBA" id="ARBA00010342"/>
    </source>
</evidence>
<dbReference type="PANTHER" id="PTHR47601">
    <property type="match status" value="1"/>
</dbReference>
<evidence type="ECO:0000256" key="4">
    <source>
        <dbReference type="ARBA" id="ARBA00023004"/>
    </source>
</evidence>
<proteinExistence type="inferred from homology"/>
<feature type="domain" description="CcmH/CycL/Ccl2/NrfF N-terminal" evidence="7">
    <location>
        <begin position="10"/>
        <end position="152"/>
    </location>
</feature>
<dbReference type="Gene3D" id="1.10.8.640">
    <property type="entry name" value="Cytochrome C biogenesis protein"/>
    <property type="match status" value="1"/>
</dbReference>
<accession>A0A975TWM3</accession>
<evidence type="ECO:0000256" key="3">
    <source>
        <dbReference type="ARBA" id="ARBA00022723"/>
    </source>
</evidence>